<evidence type="ECO:0000313" key="1">
    <source>
        <dbReference type="EMBL" id="AZI59005.1"/>
    </source>
</evidence>
<name>A0A3G8ZQC9_9ACTN</name>
<dbReference type="KEGG" id="nak:EH165_13465"/>
<dbReference type="AlphaFoldDB" id="A0A3G8ZQC9"/>
<dbReference type="Proteomes" id="UP000268084">
    <property type="component" value="Chromosome"/>
</dbReference>
<sequence length="161" mass="16889">MRAASGFVGARVRVGGMRGVLAGVIAAALVVSAVAPAQAFPIPVVDYAGIAAQAVKERTAAAGVVTLAKVRAAAAANIRSAPLIRLAPTPLAPVLLVRILQPSAVPVALAQAVWVGMLLLVPVGSPRGLVTWCLLMRWVRRSFLVVRKPQVCWPLMLRSYR</sequence>
<organism evidence="1 2">
    <name type="scientific">Nakamurella antarctica</name>
    <dbReference type="NCBI Taxonomy" id="1902245"/>
    <lineage>
        <taxon>Bacteria</taxon>
        <taxon>Bacillati</taxon>
        <taxon>Actinomycetota</taxon>
        <taxon>Actinomycetes</taxon>
        <taxon>Nakamurellales</taxon>
        <taxon>Nakamurellaceae</taxon>
        <taxon>Nakamurella</taxon>
    </lineage>
</organism>
<dbReference type="EMBL" id="CP034170">
    <property type="protein sequence ID" value="AZI59005.1"/>
    <property type="molecule type" value="Genomic_DNA"/>
</dbReference>
<gene>
    <name evidence="1" type="ORF">EH165_13465</name>
</gene>
<reference evidence="1 2" key="2">
    <citation type="submission" date="2018-12" db="EMBL/GenBank/DDBJ databases">
        <title>Nakamurella antarcticus sp. nov., isolated from Antarctica South Shetland Islands soil.</title>
        <authorList>
            <person name="Peng F."/>
        </authorList>
    </citation>
    <scope>NUCLEOTIDE SEQUENCE [LARGE SCALE GENOMIC DNA]</scope>
    <source>
        <strain evidence="1 2">S14-144</strain>
    </source>
</reference>
<proteinExistence type="predicted"/>
<protein>
    <submittedName>
        <fullName evidence="1">Uncharacterized protein</fullName>
    </submittedName>
</protein>
<reference evidence="1 2" key="1">
    <citation type="submission" date="2018-11" db="EMBL/GenBank/DDBJ databases">
        <authorList>
            <person name="Da X."/>
        </authorList>
    </citation>
    <scope>NUCLEOTIDE SEQUENCE [LARGE SCALE GENOMIC DNA]</scope>
    <source>
        <strain evidence="1 2">S14-144</strain>
    </source>
</reference>
<keyword evidence="2" id="KW-1185">Reference proteome</keyword>
<dbReference type="RefSeq" id="WP_124799909.1">
    <property type="nucleotide sequence ID" value="NZ_CP034170.1"/>
</dbReference>
<accession>A0A3G8ZQC9</accession>
<evidence type="ECO:0000313" key="2">
    <source>
        <dbReference type="Proteomes" id="UP000268084"/>
    </source>
</evidence>